<dbReference type="InterPro" id="IPR050739">
    <property type="entry name" value="MFP"/>
</dbReference>
<feature type="domain" description="Multidrug resistance protein MdtA-like barrel-sandwich hybrid" evidence="2">
    <location>
        <begin position="44"/>
        <end position="226"/>
    </location>
</feature>
<dbReference type="SUPFAM" id="SSF111369">
    <property type="entry name" value="HlyD-like secretion proteins"/>
    <property type="match status" value="2"/>
</dbReference>
<evidence type="ECO:0000313" key="4">
    <source>
        <dbReference type="EMBL" id="SFK79543.1"/>
    </source>
</evidence>
<dbReference type="Gene3D" id="2.40.30.170">
    <property type="match status" value="1"/>
</dbReference>
<name>A0A1I4CFK1_9HYPH</name>
<comment type="caution">
    <text evidence="4">The sequence shown here is derived from an EMBL/GenBank/DDBJ whole genome shotgun (WGS) entry which is preliminary data.</text>
</comment>
<evidence type="ECO:0000313" key="5">
    <source>
        <dbReference type="Proteomes" id="UP000199598"/>
    </source>
</evidence>
<dbReference type="Pfam" id="PF25963">
    <property type="entry name" value="Beta-barrel_AAEA"/>
    <property type="match status" value="1"/>
</dbReference>
<gene>
    <name evidence="4" type="ORF">SAMN04488518_109109</name>
</gene>
<dbReference type="InterPro" id="IPR058634">
    <property type="entry name" value="AaeA-lik-b-barrel"/>
</dbReference>
<feature type="transmembrane region" description="Helical" evidence="1">
    <location>
        <begin position="12"/>
        <end position="32"/>
    </location>
</feature>
<keyword evidence="1" id="KW-0812">Transmembrane</keyword>
<evidence type="ECO:0000259" key="3">
    <source>
        <dbReference type="Pfam" id="PF25963"/>
    </source>
</evidence>
<evidence type="ECO:0000256" key="1">
    <source>
        <dbReference type="SAM" id="Phobius"/>
    </source>
</evidence>
<protein>
    <submittedName>
        <fullName evidence="4">Membrane fusion protein, multidrug efflux system</fullName>
    </submittedName>
</protein>
<dbReference type="EMBL" id="FOSK01000009">
    <property type="protein sequence ID" value="SFK79543.1"/>
    <property type="molecule type" value="Genomic_DNA"/>
</dbReference>
<reference evidence="4 5" key="1">
    <citation type="submission" date="2016-10" db="EMBL/GenBank/DDBJ databases">
        <authorList>
            <person name="Varghese N."/>
            <person name="Submissions S."/>
        </authorList>
    </citation>
    <scope>NUCLEOTIDE SEQUENCE [LARGE SCALE GENOMIC DNA]</scope>
    <source>
        <strain evidence="4 5">DSM 16392</strain>
    </source>
</reference>
<dbReference type="InterPro" id="IPR058625">
    <property type="entry name" value="MdtA-like_BSH"/>
</dbReference>
<proteinExistence type="predicted"/>
<organism evidence="4 5">
    <name type="scientific">Pseudovibrio ascidiaceicola</name>
    <dbReference type="NCBI Taxonomy" id="285279"/>
    <lineage>
        <taxon>Bacteria</taxon>
        <taxon>Pseudomonadati</taxon>
        <taxon>Pseudomonadota</taxon>
        <taxon>Alphaproteobacteria</taxon>
        <taxon>Hyphomicrobiales</taxon>
        <taxon>Stappiaceae</taxon>
        <taxon>Pseudovibrio</taxon>
    </lineage>
</organism>
<dbReference type="Gene3D" id="2.40.50.100">
    <property type="match status" value="1"/>
</dbReference>
<accession>A0A1I4CFK1</accession>
<dbReference type="RefSeq" id="WP_208860464.1">
    <property type="nucleotide sequence ID" value="NZ_FOSK01000009.1"/>
</dbReference>
<sequence length="327" mass="36082">MPRGIYHISGPIKVILGACALIGAYMIIDYFFTYTADAYVSADVVLVSPEISGFVTEVPVDRNQKVGAGELLMQIDPEPFALAVQQARADESTALANLRRSEAEVQVSEASVTAAVAKVANLSAQQQRFEELTDNGFVTQQRLDNITLSLEEANAETDSARDMLRAATHQVEVMRSTYDATKSATALAQYNLRKSSLLSPVDGVVSEYSVNPGNYVLQGVPQLALITNSNWRIVANLIERHAARLKPGQTVYFQVSSDPYRIHKGTVRSIGRGVSRMDENPRVLPYISLTTDWIRLSQRFPVEIDMGEFLKDHIPMHGGDARIFLVH</sequence>
<dbReference type="PANTHER" id="PTHR30386">
    <property type="entry name" value="MEMBRANE FUSION SUBUNIT OF EMRAB-TOLC MULTIDRUG EFFLUX PUMP"/>
    <property type="match status" value="1"/>
</dbReference>
<keyword evidence="1" id="KW-0472">Membrane</keyword>
<feature type="domain" description="p-hydroxybenzoic acid efflux pump subunit AaeA-like beta-barrel" evidence="3">
    <location>
        <begin position="231"/>
        <end position="313"/>
    </location>
</feature>
<keyword evidence="1" id="KW-1133">Transmembrane helix</keyword>
<dbReference type="PANTHER" id="PTHR30386:SF24">
    <property type="entry name" value="MULTIDRUG RESISTANCE EFFLUX PUMP"/>
    <property type="match status" value="1"/>
</dbReference>
<keyword evidence="5" id="KW-1185">Reference proteome</keyword>
<dbReference type="Pfam" id="PF25917">
    <property type="entry name" value="BSH_RND"/>
    <property type="match status" value="1"/>
</dbReference>
<dbReference type="Proteomes" id="UP000199598">
    <property type="component" value="Unassembled WGS sequence"/>
</dbReference>
<evidence type="ECO:0000259" key="2">
    <source>
        <dbReference type="Pfam" id="PF25917"/>
    </source>
</evidence>